<organism evidence="1 2">
    <name type="scientific">Aphanomyces euteiches</name>
    <dbReference type="NCBI Taxonomy" id="100861"/>
    <lineage>
        <taxon>Eukaryota</taxon>
        <taxon>Sar</taxon>
        <taxon>Stramenopiles</taxon>
        <taxon>Oomycota</taxon>
        <taxon>Saprolegniomycetes</taxon>
        <taxon>Saprolegniales</taxon>
        <taxon>Verrucalvaceae</taxon>
        <taxon>Aphanomyces</taxon>
    </lineage>
</organism>
<evidence type="ECO:0000313" key="1">
    <source>
        <dbReference type="EMBL" id="KAF0726455.1"/>
    </source>
</evidence>
<comment type="caution">
    <text evidence="1">The sequence shown here is derived from an EMBL/GenBank/DDBJ whole genome shotgun (WGS) entry which is preliminary data.</text>
</comment>
<reference evidence="1 2" key="1">
    <citation type="submission" date="2019-07" db="EMBL/GenBank/DDBJ databases">
        <title>Genomics analysis of Aphanomyces spp. identifies a new class of oomycete effector associated with host adaptation.</title>
        <authorList>
            <person name="Gaulin E."/>
        </authorList>
    </citation>
    <scope>NUCLEOTIDE SEQUENCE [LARGE SCALE GENOMIC DNA]</scope>
    <source>
        <strain evidence="1 2">ATCC 201684</strain>
    </source>
</reference>
<dbReference type="AlphaFoldDB" id="A0A6G0WH16"/>
<protein>
    <submittedName>
        <fullName evidence="1">Uncharacterized protein</fullName>
    </submittedName>
</protein>
<dbReference type="EMBL" id="VJMJ01000216">
    <property type="protein sequence ID" value="KAF0726455.1"/>
    <property type="molecule type" value="Genomic_DNA"/>
</dbReference>
<gene>
    <name evidence="1" type="ORF">Ae201684_015343</name>
</gene>
<dbReference type="Proteomes" id="UP000481153">
    <property type="component" value="Unassembled WGS sequence"/>
</dbReference>
<proteinExistence type="predicted"/>
<keyword evidence="2" id="KW-1185">Reference proteome</keyword>
<evidence type="ECO:0000313" key="2">
    <source>
        <dbReference type="Proteomes" id="UP000481153"/>
    </source>
</evidence>
<sequence length="144" mass="16139">MVDSVTSSRERRRWLLCAGLTKHETSAIVLEHNMHGIDNSAHMGLELSLAVGNRVVSVYGIHGRDSSPRAHVIFVPSERDRRVRSHCHRVMDQRVPSGHLSVASKDACHLNRMRGFIVNNHSLGVGRWCDHGSFFDSVALGFLY</sequence>
<accession>A0A6G0WH16</accession>
<name>A0A6G0WH16_9STRA</name>